<evidence type="ECO:0000256" key="2">
    <source>
        <dbReference type="ARBA" id="ARBA00047984"/>
    </source>
</evidence>
<evidence type="ECO:0000256" key="1">
    <source>
        <dbReference type="ARBA" id="ARBA00012552"/>
    </source>
</evidence>
<dbReference type="Proteomes" id="UP000265520">
    <property type="component" value="Unassembled WGS sequence"/>
</dbReference>
<sequence length="133" mass="14602">MLKFRATLPIATLKGDILQILKENDVLVVCGETGSGKTTQVPQFILDEMIESGHGGHCNIICTQPRRIAAISVAERVADERCEPSPGSDGSLIGYQVRLDSARCSFVHSTFCFKVMDLINKLLIDPNWPSMKP</sequence>
<dbReference type="PANTHER" id="PTHR18934">
    <property type="entry name" value="ATP-DEPENDENT RNA HELICASE"/>
    <property type="match status" value="1"/>
</dbReference>
<dbReference type="EC" id="3.6.4.13" evidence="1"/>
<comment type="caution">
    <text evidence="3">The sequence shown here is derived from an EMBL/GenBank/DDBJ whole genome shotgun (WGS) entry which is preliminary data.</text>
</comment>
<keyword evidence="3" id="KW-0378">Hydrolase</keyword>
<dbReference type="InterPro" id="IPR027417">
    <property type="entry name" value="P-loop_NTPase"/>
</dbReference>
<dbReference type="AlphaFoldDB" id="A0A392MFS4"/>
<comment type="catalytic activity">
    <reaction evidence="2">
        <text>ATP + H2O = ADP + phosphate + H(+)</text>
        <dbReference type="Rhea" id="RHEA:13065"/>
        <dbReference type="ChEBI" id="CHEBI:15377"/>
        <dbReference type="ChEBI" id="CHEBI:15378"/>
        <dbReference type="ChEBI" id="CHEBI:30616"/>
        <dbReference type="ChEBI" id="CHEBI:43474"/>
        <dbReference type="ChEBI" id="CHEBI:456216"/>
        <dbReference type="EC" id="3.6.4.13"/>
    </reaction>
</comment>
<evidence type="ECO:0000313" key="4">
    <source>
        <dbReference type="Proteomes" id="UP000265520"/>
    </source>
</evidence>
<name>A0A392MFS4_9FABA</name>
<dbReference type="SUPFAM" id="SSF52540">
    <property type="entry name" value="P-loop containing nucleoside triphosphate hydrolases"/>
    <property type="match status" value="1"/>
</dbReference>
<proteinExistence type="predicted"/>
<reference evidence="3 4" key="1">
    <citation type="journal article" date="2018" name="Front. Plant Sci.">
        <title>Red Clover (Trifolium pratense) and Zigzag Clover (T. medium) - A Picture of Genomic Similarities and Differences.</title>
        <authorList>
            <person name="Dluhosova J."/>
            <person name="Istvanek J."/>
            <person name="Nedelnik J."/>
            <person name="Repkova J."/>
        </authorList>
    </citation>
    <scope>NUCLEOTIDE SEQUENCE [LARGE SCALE GENOMIC DNA]</scope>
    <source>
        <strain evidence="4">cv. 10/8</strain>
        <tissue evidence="3">Leaf</tissue>
    </source>
</reference>
<dbReference type="GO" id="GO:0003724">
    <property type="term" value="F:RNA helicase activity"/>
    <property type="evidence" value="ECO:0007669"/>
    <property type="project" value="UniProtKB-EC"/>
</dbReference>
<keyword evidence="4" id="KW-1185">Reference proteome</keyword>
<keyword evidence="3" id="KW-0347">Helicase</keyword>
<dbReference type="CDD" id="cd17917">
    <property type="entry name" value="DEXHc_RHA-like"/>
    <property type="match status" value="1"/>
</dbReference>
<dbReference type="PANTHER" id="PTHR18934:SF246">
    <property type="entry name" value="DEXH-BOX ATP-DEPENDENT RNA HELICASE DEXH4, CHLOROPLASTIC-RELATED"/>
    <property type="match status" value="1"/>
</dbReference>
<keyword evidence="3" id="KW-0067">ATP-binding</keyword>
<gene>
    <name evidence="3" type="ORF">A2U01_0006887</name>
</gene>
<protein>
    <recommendedName>
        <fullName evidence="1">RNA helicase</fullName>
        <ecNumber evidence="1">3.6.4.13</ecNumber>
    </recommendedName>
</protein>
<organism evidence="3 4">
    <name type="scientific">Trifolium medium</name>
    <dbReference type="NCBI Taxonomy" id="97028"/>
    <lineage>
        <taxon>Eukaryota</taxon>
        <taxon>Viridiplantae</taxon>
        <taxon>Streptophyta</taxon>
        <taxon>Embryophyta</taxon>
        <taxon>Tracheophyta</taxon>
        <taxon>Spermatophyta</taxon>
        <taxon>Magnoliopsida</taxon>
        <taxon>eudicotyledons</taxon>
        <taxon>Gunneridae</taxon>
        <taxon>Pentapetalae</taxon>
        <taxon>rosids</taxon>
        <taxon>fabids</taxon>
        <taxon>Fabales</taxon>
        <taxon>Fabaceae</taxon>
        <taxon>Papilionoideae</taxon>
        <taxon>50 kb inversion clade</taxon>
        <taxon>NPAAA clade</taxon>
        <taxon>Hologalegina</taxon>
        <taxon>IRL clade</taxon>
        <taxon>Trifolieae</taxon>
        <taxon>Trifolium</taxon>
    </lineage>
</organism>
<dbReference type="EMBL" id="LXQA010009610">
    <property type="protein sequence ID" value="MCH86033.1"/>
    <property type="molecule type" value="Genomic_DNA"/>
</dbReference>
<dbReference type="GO" id="GO:0003723">
    <property type="term" value="F:RNA binding"/>
    <property type="evidence" value="ECO:0007669"/>
    <property type="project" value="TreeGrafter"/>
</dbReference>
<accession>A0A392MFS4</accession>
<dbReference type="Gene3D" id="3.40.50.300">
    <property type="entry name" value="P-loop containing nucleotide triphosphate hydrolases"/>
    <property type="match status" value="1"/>
</dbReference>
<keyword evidence="3" id="KW-0547">Nucleotide-binding</keyword>
<evidence type="ECO:0000313" key="3">
    <source>
        <dbReference type="EMBL" id="MCH86033.1"/>
    </source>
</evidence>